<dbReference type="NCBIfam" id="TIGR01847">
    <property type="entry name" value="bacteriocin_sig"/>
    <property type="match status" value="1"/>
</dbReference>
<organism evidence="1 2">
    <name type="scientific">Ktedonospora formicarum</name>
    <dbReference type="NCBI Taxonomy" id="2778364"/>
    <lineage>
        <taxon>Bacteria</taxon>
        <taxon>Bacillati</taxon>
        <taxon>Chloroflexota</taxon>
        <taxon>Ktedonobacteria</taxon>
        <taxon>Ktedonobacterales</taxon>
        <taxon>Ktedonobacteraceae</taxon>
        <taxon>Ktedonospora</taxon>
    </lineage>
</organism>
<keyword evidence="2" id="KW-1185">Reference proteome</keyword>
<gene>
    <name evidence="1" type="ORF">KSX_19080</name>
</gene>
<evidence type="ECO:0000313" key="2">
    <source>
        <dbReference type="Proteomes" id="UP000612362"/>
    </source>
</evidence>
<dbReference type="EMBL" id="BNJF01000001">
    <property type="protein sequence ID" value="GHO43745.1"/>
    <property type="molecule type" value="Genomic_DNA"/>
</dbReference>
<reference evidence="1" key="1">
    <citation type="submission" date="2020-10" db="EMBL/GenBank/DDBJ databases">
        <title>Taxonomic study of unclassified bacteria belonging to the class Ktedonobacteria.</title>
        <authorList>
            <person name="Yabe S."/>
            <person name="Wang C.M."/>
            <person name="Zheng Y."/>
            <person name="Sakai Y."/>
            <person name="Cavaletti L."/>
            <person name="Monciardini P."/>
            <person name="Donadio S."/>
        </authorList>
    </citation>
    <scope>NUCLEOTIDE SEQUENCE</scope>
    <source>
        <strain evidence="1">SOSP1-1</strain>
    </source>
</reference>
<sequence length="79" mass="8127">MFNEKKPMFQELTDSELDQVTGGNGLLGTVGQTLNTVTSTVPGVKSLVPGLPHTTTGESINAETPVASVNVTLGTDLGL</sequence>
<evidence type="ECO:0008006" key="3">
    <source>
        <dbReference type="Google" id="ProtNLM"/>
    </source>
</evidence>
<protein>
    <recommendedName>
        <fullName evidence="3">Bacteriocin</fullName>
    </recommendedName>
</protein>
<accession>A0A8J3MSW2</accession>
<dbReference type="InterPro" id="IPR010133">
    <property type="entry name" value="Bacteriocin_signal_seq"/>
</dbReference>
<dbReference type="AlphaFoldDB" id="A0A8J3MSW2"/>
<dbReference type="RefSeq" id="WP_220193204.1">
    <property type="nucleotide sequence ID" value="NZ_BNJF01000001.1"/>
</dbReference>
<proteinExistence type="predicted"/>
<evidence type="ECO:0000313" key="1">
    <source>
        <dbReference type="EMBL" id="GHO43745.1"/>
    </source>
</evidence>
<dbReference type="Proteomes" id="UP000612362">
    <property type="component" value="Unassembled WGS sequence"/>
</dbReference>
<comment type="caution">
    <text evidence="1">The sequence shown here is derived from an EMBL/GenBank/DDBJ whole genome shotgun (WGS) entry which is preliminary data.</text>
</comment>
<name>A0A8J3MSW2_9CHLR</name>